<sequence>MPLFADLCRRFFVALEIMHKSKCHKNEVGNILQPILRSENFVAIL</sequence>
<proteinExistence type="predicted"/>
<comment type="caution">
    <text evidence="1">The sequence shown here is derived from an EMBL/GenBank/DDBJ whole genome shotgun (WGS) entry which is preliminary data.</text>
</comment>
<reference evidence="1 2" key="1">
    <citation type="submission" date="2024-04" db="EMBL/GenBank/DDBJ databases">
        <authorList>
            <person name="Rising A."/>
            <person name="Reimegard J."/>
            <person name="Sonavane S."/>
            <person name="Akerstrom W."/>
            <person name="Nylinder S."/>
            <person name="Hedman E."/>
            <person name="Kallberg Y."/>
        </authorList>
    </citation>
    <scope>NUCLEOTIDE SEQUENCE [LARGE SCALE GENOMIC DNA]</scope>
</reference>
<gene>
    <name evidence="1" type="ORF">LARSCL_LOCUS8188</name>
</gene>
<name>A0AAV1ZYS0_9ARAC</name>
<accession>A0AAV1ZYS0</accession>
<organism evidence="1 2">
    <name type="scientific">Larinioides sclopetarius</name>
    <dbReference type="NCBI Taxonomy" id="280406"/>
    <lineage>
        <taxon>Eukaryota</taxon>
        <taxon>Metazoa</taxon>
        <taxon>Ecdysozoa</taxon>
        <taxon>Arthropoda</taxon>
        <taxon>Chelicerata</taxon>
        <taxon>Arachnida</taxon>
        <taxon>Araneae</taxon>
        <taxon>Araneomorphae</taxon>
        <taxon>Entelegynae</taxon>
        <taxon>Araneoidea</taxon>
        <taxon>Araneidae</taxon>
        <taxon>Larinioides</taxon>
    </lineage>
</organism>
<evidence type="ECO:0000313" key="2">
    <source>
        <dbReference type="Proteomes" id="UP001497382"/>
    </source>
</evidence>
<dbReference type="AlphaFoldDB" id="A0AAV1ZYS0"/>
<protein>
    <submittedName>
        <fullName evidence="1">Uncharacterized protein</fullName>
    </submittedName>
</protein>
<dbReference type="EMBL" id="CAXIEN010000086">
    <property type="protein sequence ID" value="CAL1275626.1"/>
    <property type="molecule type" value="Genomic_DNA"/>
</dbReference>
<evidence type="ECO:0000313" key="1">
    <source>
        <dbReference type="EMBL" id="CAL1275626.1"/>
    </source>
</evidence>
<keyword evidence="2" id="KW-1185">Reference proteome</keyword>
<dbReference type="Proteomes" id="UP001497382">
    <property type="component" value="Unassembled WGS sequence"/>
</dbReference>